<feature type="region of interest" description="Disordered" evidence="1">
    <location>
        <begin position="1"/>
        <end position="82"/>
    </location>
</feature>
<organism evidence="2 3">
    <name type="scientific">Trichomalopsis sarcophagae</name>
    <dbReference type="NCBI Taxonomy" id="543379"/>
    <lineage>
        <taxon>Eukaryota</taxon>
        <taxon>Metazoa</taxon>
        <taxon>Ecdysozoa</taxon>
        <taxon>Arthropoda</taxon>
        <taxon>Hexapoda</taxon>
        <taxon>Insecta</taxon>
        <taxon>Pterygota</taxon>
        <taxon>Neoptera</taxon>
        <taxon>Endopterygota</taxon>
        <taxon>Hymenoptera</taxon>
        <taxon>Apocrita</taxon>
        <taxon>Proctotrupomorpha</taxon>
        <taxon>Chalcidoidea</taxon>
        <taxon>Pteromalidae</taxon>
        <taxon>Pteromalinae</taxon>
        <taxon>Trichomalopsis</taxon>
    </lineage>
</organism>
<feature type="compositionally biased region" description="Basic residues" evidence="1">
    <location>
        <begin position="28"/>
        <end position="37"/>
    </location>
</feature>
<feature type="compositionally biased region" description="Basic and acidic residues" evidence="1">
    <location>
        <begin position="1"/>
        <end position="11"/>
    </location>
</feature>
<dbReference type="EMBL" id="NNAY01000034">
    <property type="protein sequence ID" value="OXU31748.1"/>
    <property type="molecule type" value="Genomic_DNA"/>
</dbReference>
<dbReference type="Proteomes" id="UP000215335">
    <property type="component" value="Unassembled WGS sequence"/>
</dbReference>
<evidence type="ECO:0000313" key="3">
    <source>
        <dbReference type="Proteomes" id="UP000215335"/>
    </source>
</evidence>
<keyword evidence="3" id="KW-1185">Reference proteome</keyword>
<accession>A0A232FMR8</accession>
<protein>
    <submittedName>
        <fullName evidence="2">Uncharacterized protein</fullName>
    </submittedName>
</protein>
<proteinExistence type="predicted"/>
<evidence type="ECO:0000256" key="1">
    <source>
        <dbReference type="SAM" id="MobiDB-lite"/>
    </source>
</evidence>
<name>A0A232FMR8_9HYME</name>
<evidence type="ECO:0000313" key="2">
    <source>
        <dbReference type="EMBL" id="OXU31748.1"/>
    </source>
</evidence>
<gene>
    <name evidence="2" type="ORF">TSAR_014063</name>
</gene>
<sequence length="82" mass="9603">MCMHRASDKRTLGQFPKRNSTSANTFSIRRRRRRRSRGSSQNSRIHIHILHDVEAAQRNRGVTQEREKESRLNGNAREFAVS</sequence>
<dbReference type="AlphaFoldDB" id="A0A232FMR8"/>
<reference evidence="2 3" key="1">
    <citation type="journal article" date="2017" name="Curr. Biol.">
        <title>The Evolution of Venom by Co-option of Single-Copy Genes.</title>
        <authorList>
            <person name="Martinson E.O."/>
            <person name="Mrinalini"/>
            <person name="Kelkar Y.D."/>
            <person name="Chang C.H."/>
            <person name="Werren J.H."/>
        </authorList>
    </citation>
    <scope>NUCLEOTIDE SEQUENCE [LARGE SCALE GENOMIC DNA]</scope>
    <source>
        <strain evidence="2 3">Alberta</strain>
        <tissue evidence="2">Whole body</tissue>
    </source>
</reference>
<comment type="caution">
    <text evidence="2">The sequence shown here is derived from an EMBL/GenBank/DDBJ whole genome shotgun (WGS) entry which is preliminary data.</text>
</comment>
<feature type="compositionally biased region" description="Polar residues" evidence="1">
    <location>
        <begin position="17"/>
        <end position="26"/>
    </location>
</feature>
<feature type="compositionally biased region" description="Basic and acidic residues" evidence="1">
    <location>
        <begin position="49"/>
        <end position="71"/>
    </location>
</feature>